<dbReference type="GO" id="GO:0009443">
    <property type="term" value="P:pyridoxal 5'-phosphate salvage"/>
    <property type="evidence" value="ECO:0007669"/>
    <property type="project" value="InterPro"/>
</dbReference>
<dbReference type="PANTHER" id="PTHR10534:SF2">
    <property type="entry name" value="PYRIDOXAL KINASE"/>
    <property type="match status" value="1"/>
</dbReference>
<dbReference type="GO" id="GO:0005524">
    <property type="term" value="F:ATP binding"/>
    <property type="evidence" value="ECO:0007669"/>
    <property type="project" value="UniProtKB-KW"/>
</dbReference>
<dbReference type="EC" id="2.7.1.35" evidence="1"/>
<evidence type="ECO:0000256" key="3">
    <source>
        <dbReference type="ARBA" id="ARBA00022741"/>
    </source>
</evidence>
<sequence length="281" mass="29877">MSTMLVAEDLSAVGGISLSSALPVLTAMQYDVAALPTSLLSTHTSGYGTPAVVDLSTWLPQVFAHWTRAQLHFDQALIGYVGSVALCQQITTYLEQQTLSLLVVDPVLGDLGQLYQGFDQDYVAAMRQLIQQADVILPNTTEAALLTGAPYQVTPDLEVILPALQAQLKTGAHAVITDVQRADQIGCAWLDEAGHVQYCGARRLPGHYNGTGDTLAAVIAGLLGRGYALAPTLARANQWLNMAVAETIAQNRTDDRQGVALGDLLQAILASIDDGTCYTRA</sequence>
<evidence type="ECO:0000256" key="2">
    <source>
        <dbReference type="ARBA" id="ARBA00022679"/>
    </source>
</evidence>
<dbReference type="Gene3D" id="3.40.1190.20">
    <property type="match status" value="1"/>
</dbReference>
<dbReference type="Pfam" id="PF08543">
    <property type="entry name" value="Phos_pyr_kin"/>
    <property type="match status" value="1"/>
</dbReference>
<evidence type="ECO:0000256" key="4">
    <source>
        <dbReference type="ARBA" id="ARBA00022777"/>
    </source>
</evidence>
<dbReference type="Proteomes" id="UP000076882">
    <property type="component" value="Unassembled WGS sequence"/>
</dbReference>
<organism evidence="7 8">
    <name type="scientific">Lactiplantibacillus plantarum</name>
    <name type="common">Lactobacillus plantarum</name>
    <dbReference type="NCBI Taxonomy" id="1590"/>
    <lineage>
        <taxon>Bacteria</taxon>
        <taxon>Bacillati</taxon>
        <taxon>Bacillota</taxon>
        <taxon>Bacilli</taxon>
        <taxon>Lactobacillales</taxon>
        <taxon>Lactobacillaceae</taxon>
        <taxon>Lactiplantibacillus</taxon>
    </lineage>
</organism>
<dbReference type="SUPFAM" id="SSF53613">
    <property type="entry name" value="Ribokinase-like"/>
    <property type="match status" value="1"/>
</dbReference>
<gene>
    <name evidence="7" type="ORF">Lp19_2265</name>
</gene>
<evidence type="ECO:0000313" key="8">
    <source>
        <dbReference type="Proteomes" id="UP000076882"/>
    </source>
</evidence>
<dbReference type="EMBL" id="LUXM01000033">
    <property type="protein sequence ID" value="KZU94291.1"/>
    <property type="molecule type" value="Genomic_DNA"/>
</dbReference>
<reference evidence="7 8" key="1">
    <citation type="submission" date="2016-03" db="EMBL/GenBank/DDBJ databases">
        <title>Comparative genomics of 54 Lactobacillus plantarum strains reveals genomic uncoupling from niche constraints.</title>
        <authorList>
            <person name="Martino M.E."/>
        </authorList>
    </citation>
    <scope>NUCLEOTIDE SEQUENCE [LARGE SCALE GENOMIC DNA]</scope>
    <source>
        <strain evidence="7 8">19.1</strain>
    </source>
</reference>
<dbReference type="InterPro" id="IPR004625">
    <property type="entry name" value="PyrdxlKinase"/>
</dbReference>
<dbReference type="PATRIC" id="fig|1590.201.peg.2160"/>
<evidence type="ECO:0000256" key="1">
    <source>
        <dbReference type="ARBA" id="ARBA00012104"/>
    </source>
</evidence>
<keyword evidence="4 7" id="KW-0418">Kinase</keyword>
<dbReference type="InterPro" id="IPR029056">
    <property type="entry name" value="Ribokinase-like"/>
</dbReference>
<dbReference type="CDD" id="cd01173">
    <property type="entry name" value="pyridoxal_pyridoxamine_kinase"/>
    <property type="match status" value="1"/>
</dbReference>
<dbReference type="GO" id="GO:0005829">
    <property type="term" value="C:cytosol"/>
    <property type="evidence" value="ECO:0007669"/>
    <property type="project" value="TreeGrafter"/>
</dbReference>
<dbReference type="PANTHER" id="PTHR10534">
    <property type="entry name" value="PYRIDOXAL KINASE"/>
    <property type="match status" value="1"/>
</dbReference>
<protein>
    <recommendedName>
        <fullName evidence="1">pyridoxal kinase</fullName>
        <ecNumber evidence="1">2.7.1.35</ecNumber>
    </recommendedName>
</protein>
<evidence type="ECO:0000256" key="5">
    <source>
        <dbReference type="ARBA" id="ARBA00022840"/>
    </source>
</evidence>
<comment type="caution">
    <text evidence="7">The sequence shown here is derived from an EMBL/GenBank/DDBJ whole genome shotgun (WGS) entry which is preliminary data.</text>
</comment>
<keyword evidence="2" id="KW-0808">Transferase</keyword>
<evidence type="ECO:0000259" key="6">
    <source>
        <dbReference type="Pfam" id="PF08543"/>
    </source>
</evidence>
<evidence type="ECO:0000313" key="7">
    <source>
        <dbReference type="EMBL" id="KZU94291.1"/>
    </source>
</evidence>
<dbReference type="AlphaFoldDB" id="A0A162GHB1"/>
<keyword evidence="3" id="KW-0547">Nucleotide-binding</keyword>
<accession>A0A162GHB1</accession>
<feature type="domain" description="Pyridoxamine kinase/Phosphomethylpyrimidine kinase" evidence="6">
    <location>
        <begin position="69"/>
        <end position="251"/>
    </location>
</feature>
<dbReference type="GO" id="GO:0008478">
    <property type="term" value="F:pyridoxal kinase activity"/>
    <property type="evidence" value="ECO:0007669"/>
    <property type="project" value="UniProtKB-EC"/>
</dbReference>
<dbReference type="InterPro" id="IPR013749">
    <property type="entry name" value="PM/HMP-P_kinase-1"/>
</dbReference>
<name>A0A162GHB1_LACPN</name>
<proteinExistence type="predicted"/>
<keyword evidence="5" id="KW-0067">ATP-binding</keyword>